<dbReference type="InterPro" id="IPR023459">
    <property type="entry name" value="Tscrpt_elong_fac_GreA/B_fam"/>
</dbReference>
<dbReference type="PIRSF" id="PIRSF006092">
    <property type="entry name" value="GreA_GreB"/>
    <property type="match status" value="1"/>
</dbReference>
<dbReference type="GO" id="GO:0070063">
    <property type="term" value="F:RNA polymerase binding"/>
    <property type="evidence" value="ECO:0007669"/>
    <property type="project" value="InterPro"/>
</dbReference>
<reference evidence="2 3" key="1">
    <citation type="submission" date="2015-08" db="EMBL/GenBank/DDBJ databases">
        <authorList>
            <person name="Babu N.S."/>
            <person name="Beckwith C.J."/>
            <person name="Beseler K.G."/>
            <person name="Brison A."/>
            <person name="Carone J.V."/>
            <person name="Caskin T.P."/>
            <person name="Diamond M."/>
            <person name="Durham M.E."/>
            <person name="Foxe J.M."/>
            <person name="Go M."/>
            <person name="Henderson B.A."/>
            <person name="Jones I.B."/>
            <person name="McGettigan J.A."/>
            <person name="Micheletti S.J."/>
            <person name="Nasrallah M.E."/>
            <person name="Ortiz D."/>
            <person name="Piller C.R."/>
            <person name="Privatt S.R."/>
            <person name="Schneider S.L."/>
            <person name="Sharp S."/>
            <person name="Smith T.C."/>
            <person name="Stanton J.D."/>
            <person name="Ullery H.E."/>
            <person name="Wilson R.J."/>
            <person name="Serrano M.G."/>
            <person name="Buck G."/>
            <person name="Lee V."/>
            <person name="Wang Y."/>
            <person name="Carvalho R."/>
            <person name="Voegtly L."/>
            <person name="Shi R."/>
            <person name="Duckworth R."/>
            <person name="Johnson A."/>
            <person name="Loviza R."/>
            <person name="Walstead R."/>
            <person name="Shah Z."/>
            <person name="Kiflezghi M."/>
            <person name="Wade K."/>
            <person name="Ball S.L."/>
            <person name="Bradley K.W."/>
            <person name="Asai D.J."/>
            <person name="Bowman C.A."/>
            <person name="Russell D.A."/>
            <person name="Pope W.H."/>
            <person name="Jacobs-Sera D."/>
            <person name="Hendrix R.W."/>
            <person name="Hatfull G.F."/>
        </authorList>
    </citation>
    <scope>NUCLEOTIDE SEQUENCE [LARGE SCALE GENOMIC DNA]</scope>
    <source>
        <strain evidence="2 3">DSM 27648</strain>
    </source>
</reference>
<gene>
    <name evidence="2" type="ORF">AKJ09_03054</name>
</gene>
<accession>A0A0K1PS73</accession>
<evidence type="ECO:0000313" key="3">
    <source>
        <dbReference type="Proteomes" id="UP000064967"/>
    </source>
</evidence>
<protein>
    <submittedName>
        <fullName evidence="2">Transcription elongation factor</fullName>
    </submittedName>
</protein>
<keyword evidence="3" id="KW-1185">Reference proteome</keyword>
<dbReference type="RefSeq" id="WP_146647688.1">
    <property type="nucleotide sequence ID" value="NZ_CP012333.1"/>
</dbReference>
<dbReference type="InterPro" id="IPR001437">
    <property type="entry name" value="Tscrpt_elong_fac_GreA/B_C"/>
</dbReference>
<dbReference type="GO" id="GO:0003677">
    <property type="term" value="F:DNA binding"/>
    <property type="evidence" value="ECO:0007669"/>
    <property type="project" value="InterPro"/>
</dbReference>
<keyword evidence="2" id="KW-0648">Protein biosynthesis</keyword>
<dbReference type="Pfam" id="PF01272">
    <property type="entry name" value="GreA_GreB"/>
    <property type="match status" value="1"/>
</dbReference>
<evidence type="ECO:0000259" key="1">
    <source>
        <dbReference type="Pfam" id="PF01272"/>
    </source>
</evidence>
<dbReference type="KEGG" id="llu:AKJ09_03054"/>
<feature type="domain" description="Transcription elongation factor GreA/GreB C-terminal" evidence="1">
    <location>
        <begin position="124"/>
        <end position="159"/>
    </location>
</feature>
<dbReference type="SUPFAM" id="SSF54534">
    <property type="entry name" value="FKBP-like"/>
    <property type="match status" value="1"/>
</dbReference>
<evidence type="ECO:0000313" key="2">
    <source>
        <dbReference type="EMBL" id="AKU96390.1"/>
    </source>
</evidence>
<proteinExistence type="predicted"/>
<name>A0A0K1PS73_9BACT</name>
<organism evidence="2 3">
    <name type="scientific">Labilithrix luteola</name>
    <dbReference type="NCBI Taxonomy" id="1391654"/>
    <lineage>
        <taxon>Bacteria</taxon>
        <taxon>Pseudomonadati</taxon>
        <taxon>Myxococcota</taxon>
        <taxon>Polyangia</taxon>
        <taxon>Polyangiales</taxon>
        <taxon>Labilitrichaceae</taxon>
        <taxon>Labilithrix</taxon>
    </lineage>
</organism>
<dbReference type="Proteomes" id="UP000064967">
    <property type="component" value="Chromosome"/>
</dbReference>
<dbReference type="AlphaFoldDB" id="A0A0K1PS73"/>
<dbReference type="GO" id="GO:0032784">
    <property type="term" value="P:regulation of DNA-templated transcription elongation"/>
    <property type="evidence" value="ECO:0007669"/>
    <property type="project" value="InterPro"/>
</dbReference>
<sequence length="160" mass="17054">MVDKRALLADLRARITAEVASMTKIAKDAAAAATHEENKPENDKDMRSTEASYIARGQAERVRTLEHAAAVLGSMEARDFADGEAIQASALVDVAFKGARTRYLVVPVAGGMTVKADEEEIHTLATTSPLGKALLGLSEGDEAEVETPQGVKTYVILRVC</sequence>
<dbReference type="Gene3D" id="3.10.50.30">
    <property type="entry name" value="Transcription elongation factor, GreA/GreB, C-terminal domain"/>
    <property type="match status" value="1"/>
</dbReference>
<dbReference type="EMBL" id="CP012333">
    <property type="protein sequence ID" value="AKU96390.1"/>
    <property type="molecule type" value="Genomic_DNA"/>
</dbReference>
<dbReference type="STRING" id="1391654.AKJ09_03054"/>
<keyword evidence="2" id="KW-0251">Elongation factor</keyword>
<dbReference type="InterPro" id="IPR036953">
    <property type="entry name" value="GreA/GreB_C_sf"/>
</dbReference>
<dbReference type="GO" id="GO:0003746">
    <property type="term" value="F:translation elongation factor activity"/>
    <property type="evidence" value="ECO:0007669"/>
    <property type="project" value="UniProtKB-KW"/>
</dbReference>
<dbReference type="OrthoDB" id="5293337at2"/>